<organism evidence="2 3">
    <name type="scientific">Paracoccus mangrovi</name>
    <dbReference type="NCBI Taxonomy" id="1715645"/>
    <lineage>
        <taxon>Bacteria</taxon>
        <taxon>Pseudomonadati</taxon>
        <taxon>Pseudomonadota</taxon>
        <taxon>Alphaproteobacteria</taxon>
        <taxon>Rhodobacterales</taxon>
        <taxon>Paracoccaceae</taxon>
        <taxon>Paracoccus</taxon>
    </lineage>
</organism>
<comment type="caution">
    <text evidence="2">The sequence shown here is derived from an EMBL/GenBank/DDBJ whole genome shotgun (WGS) entry which is preliminary data.</text>
</comment>
<keyword evidence="1" id="KW-0472">Membrane</keyword>
<evidence type="ECO:0000313" key="2">
    <source>
        <dbReference type="EMBL" id="MFC3529028.1"/>
    </source>
</evidence>
<dbReference type="RefSeq" id="WP_374423171.1">
    <property type="nucleotide sequence ID" value="NZ_JBHRXJ010000009.1"/>
</dbReference>
<dbReference type="Pfam" id="PF10003">
    <property type="entry name" value="DUF2244"/>
    <property type="match status" value="1"/>
</dbReference>
<name>A0ABV7R4N4_9RHOB</name>
<gene>
    <name evidence="2" type="ORF">ACFOMH_12660</name>
</gene>
<feature type="transmembrane region" description="Helical" evidence="1">
    <location>
        <begin position="56"/>
        <end position="75"/>
    </location>
</feature>
<keyword evidence="3" id="KW-1185">Reference proteome</keyword>
<keyword evidence="1" id="KW-1133">Transmembrane helix</keyword>
<proteinExistence type="predicted"/>
<dbReference type="Proteomes" id="UP001595721">
    <property type="component" value="Unassembled WGS sequence"/>
</dbReference>
<feature type="transmembrane region" description="Helical" evidence="1">
    <location>
        <begin position="32"/>
        <end position="50"/>
    </location>
</feature>
<dbReference type="EMBL" id="JBHRXJ010000009">
    <property type="protein sequence ID" value="MFC3529028.1"/>
    <property type="molecule type" value="Genomic_DNA"/>
</dbReference>
<evidence type="ECO:0000313" key="3">
    <source>
        <dbReference type="Proteomes" id="UP001595721"/>
    </source>
</evidence>
<reference evidence="3" key="1">
    <citation type="journal article" date="2019" name="Int. J. Syst. Evol. Microbiol.">
        <title>The Global Catalogue of Microorganisms (GCM) 10K type strain sequencing project: providing services to taxonomists for standard genome sequencing and annotation.</title>
        <authorList>
            <consortium name="The Broad Institute Genomics Platform"/>
            <consortium name="The Broad Institute Genome Sequencing Center for Infectious Disease"/>
            <person name="Wu L."/>
            <person name="Ma J."/>
        </authorList>
    </citation>
    <scope>NUCLEOTIDE SEQUENCE [LARGE SCALE GENOMIC DNA]</scope>
    <source>
        <strain evidence="3">KCTC 42899</strain>
    </source>
</reference>
<keyword evidence="1" id="KW-0812">Transmembrane</keyword>
<sequence>MPYHWTDTAPEVSGAVSFRLEAWPYRSLPKRGFVWVIGLTAGALALPLLAVVGSAVMWGLLPFAVLAVWGLWRAIGLSYRSAATREVLVLTPQSLLLTRSDPGRADRIWQTNPYWVRAGLRATGPVEDYLVLTDGRREVELGAFLSPEERQSLRDDLDRRLARLRG</sequence>
<evidence type="ECO:0000256" key="1">
    <source>
        <dbReference type="SAM" id="Phobius"/>
    </source>
</evidence>
<accession>A0ABV7R4N4</accession>
<protein>
    <submittedName>
        <fullName evidence="2">DUF2244 domain-containing protein</fullName>
    </submittedName>
</protein>
<dbReference type="InterPro" id="IPR019253">
    <property type="entry name" value="DUF2244_TM"/>
</dbReference>